<dbReference type="EMBL" id="JACXAD010000001">
    <property type="protein sequence ID" value="MBD2766285.1"/>
    <property type="molecule type" value="Genomic_DNA"/>
</dbReference>
<dbReference type="InterPro" id="IPR011989">
    <property type="entry name" value="ARM-like"/>
</dbReference>
<dbReference type="Proteomes" id="UP000612233">
    <property type="component" value="Unassembled WGS sequence"/>
</dbReference>
<accession>A0A927GHG2</accession>
<evidence type="ECO:0000313" key="2">
    <source>
        <dbReference type="Proteomes" id="UP000612233"/>
    </source>
</evidence>
<name>A0A927GHG2_9BACT</name>
<protein>
    <recommendedName>
        <fullName evidence="3">HEAT repeat domain-containing protein</fullName>
    </recommendedName>
</protein>
<comment type="caution">
    <text evidence="1">The sequence shown here is derived from an EMBL/GenBank/DDBJ whole genome shotgun (WGS) entry which is preliminary data.</text>
</comment>
<proteinExistence type="predicted"/>
<keyword evidence="2" id="KW-1185">Reference proteome</keyword>
<reference evidence="1" key="1">
    <citation type="submission" date="2020-09" db="EMBL/GenBank/DDBJ databases">
        <authorList>
            <person name="Kim M.K."/>
        </authorList>
    </citation>
    <scope>NUCLEOTIDE SEQUENCE</scope>
    <source>
        <strain evidence="1">BT664</strain>
    </source>
</reference>
<dbReference type="Gene3D" id="1.25.10.10">
    <property type="entry name" value="Leucine-rich Repeat Variant"/>
    <property type="match status" value="1"/>
</dbReference>
<dbReference type="AlphaFoldDB" id="A0A927GHG2"/>
<evidence type="ECO:0008006" key="3">
    <source>
        <dbReference type="Google" id="ProtNLM"/>
    </source>
</evidence>
<sequence>METKSLRRACQQFFSSSSTREQKLDSFKRLLESDSVIAQGIAFDQFFYVESLTRFGSSNPYWQYSEQLLRKAREQLKNPPVTVDKSKEKAIVGANHASALGVLAHLGQERDISLIEPILRSACDSSVLDMGFGAAEQCLRDTENPYPEIIAALSQIIFAEERDLDIRAAAIRAFSGYMVPEVEEVLVKATKQCPLPVSAHAAWLLSARNFQKHLALLEEISKAWPDDAMYPASEICELIKSSYQSQT</sequence>
<organism evidence="1 2">
    <name type="scientific">Hymenobacter montanus</name>
    <dbReference type="NCBI Taxonomy" id="2771359"/>
    <lineage>
        <taxon>Bacteria</taxon>
        <taxon>Pseudomonadati</taxon>
        <taxon>Bacteroidota</taxon>
        <taxon>Cytophagia</taxon>
        <taxon>Cytophagales</taxon>
        <taxon>Hymenobacteraceae</taxon>
        <taxon>Hymenobacter</taxon>
    </lineage>
</organism>
<evidence type="ECO:0000313" key="1">
    <source>
        <dbReference type="EMBL" id="MBD2766285.1"/>
    </source>
</evidence>
<gene>
    <name evidence="1" type="ORF">IC235_00070</name>
</gene>